<accession>A0A563UJY8</accession>
<dbReference type="Pfam" id="PF09537">
    <property type="entry name" value="DUF2383"/>
    <property type="match status" value="1"/>
</dbReference>
<dbReference type="InterPro" id="IPR019052">
    <property type="entry name" value="DUF2383"/>
</dbReference>
<protein>
    <submittedName>
        <fullName evidence="2">PA2169 family four-helix-bundle protein</fullName>
    </submittedName>
</protein>
<dbReference type="AlphaFoldDB" id="A0A563UJY8"/>
<dbReference type="Gene3D" id="1.20.1260.10">
    <property type="match status" value="1"/>
</dbReference>
<dbReference type="PIRSF" id="PIRSF029477">
    <property type="entry name" value="UCP029477"/>
    <property type="match status" value="1"/>
</dbReference>
<proteinExistence type="predicted"/>
<dbReference type="OrthoDB" id="282393at2"/>
<dbReference type="InterPro" id="IPR012347">
    <property type="entry name" value="Ferritin-like"/>
</dbReference>
<name>A0A563UJY8_9SPHI</name>
<dbReference type="InterPro" id="IPR016920">
    <property type="entry name" value="UCP029477"/>
</dbReference>
<dbReference type="EMBL" id="VOEJ01000001">
    <property type="protein sequence ID" value="TWR31653.1"/>
    <property type="molecule type" value="Genomic_DNA"/>
</dbReference>
<reference evidence="2 3" key="1">
    <citation type="submission" date="2019-07" db="EMBL/GenBank/DDBJ databases">
        <authorList>
            <person name="Kim J."/>
        </authorList>
    </citation>
    <scope>NUCLEOTIDE SEQUENCE [LARGE SCALE GENOMIC DNA]</scope>
    <source>
        <strain evidence="3">dk17</strain>
    </source>
</reference>
<dbReference type="RefSeq" id="WP_146380551.1">
    <property type="nucleotide sequence ID" value="NZ_VOEJ01000001.1"/>
</dbReference>
<keyword evidence="3" id="KW-1185">Reference proteome</keyword>
<organism evidence="2 3">
    <name type="scientific">Mucilaginibacter pallidiroseus</name>
    <dbReference type="NCBI Taxonomy" id="2599295"/>
    <lineage>
        <taxon>Bacteria</taxon>
        <taxon>Pseudomonadati</taxon>
        <taxon>Bacteroidota</taxon>
        <taxon>Sphingobacteriia</taxon>
        <taxon>Sphingobacteriales</taxon>
        <taxon>Sphingobacteriaceae</taxon>
        <taxon>Mucilaginibacter</taxon>
    </lineage>
</organism>
<evidence type="ECO:0000313" key="3">
    <source>
        <dbReference type="Proteomes" id="UP000320042"/>
    </source>
</evidence>
<evidence type="ECO:0000259" key="1">
    <source>
        <dbReference type="Pfam" id="PF09537"/>
    </source>
</evidence>
<gene>
    <name evidence="2" type="ORF">FPZ43_04060</name>
</gene>
<comment type="caution">
    <text evidence="2">The sequence shown here is derived from an EMBL/GenBank/DDBJ whole genome shotgun (WGS) entry which is preliminary data.</text>
</comment>
<sequence length="153" mass="17100">MGNTEAAVEALNDLVLINNDRINGYERAKKDLKDSDMELHRVFLSLIAQSQQFKLELATEVAALGHDIETGTSTSGKLHRTWIDVKTAFTGHSERSVLEECEFGEDAILKAYKSALEEEHVPAYVKDILYKQEAGLQTAHDQIKALRDSVLDN</sequence>
<dbReference type="Proteomes" id="UP000320042">
    <property type="component" value="Unassembled WGS sequence"/>
</dbReference>
<feature type="domain" description="DUF2383" evidence="1">
    <location>
        <begin position="7"/>
        <end position="118"/>
    </location>
</feature>
<dbReference type="NCBIfam" id="TIGR02284">
    <property type="entry name" value="PA2169 family four-helix-bundle protein"/>
    <property type="match status" value="1"/>
</dbReference>
<evidence type="ECO:0000313" key="2">
    <source>
        <dbReference type="EMBL" id="TWR31653.1"/>
    </source>
</evidence>
<dbReference type="InterPro" id="IPR011971">
    <property type="entry name" value="CHP02284"/>
</dbReference>